<protein>
    <submittedName>
        <fullName evidence="2">Uncharacterized protein</fullName>
    </submittedName>
</protein>
<accession>A0A0S3RLY2</accession>
<dbReference type="AlphaFoldDB" id="A0A0S3RLY2"/>
<evidence type="ECO:0000256" key="1">
    <source>
        <dbReference type="SAM" id="MobiDB-lite"/>
    </source>
</evidence>
<name>A0A0S3RLY2_PHAAN</name>
<feature type="region of interest" description="Disordered" evidence="1">
    <location>
        <begin position="77"/>
        <end position="97"/>
    </location>
</feature>
<dbReference type="EMBL" id="AP015036">
    <property type="protein sequence ID" value="BAT81600.1"/>
    <property type="molecule type" value="Genomic_DNA"/>
</dbReference>
<keyword evidence="3" id="KW-1185">Reference proteome</keyword>
<sequence length="120" mass="13189">MIRGGDPILRFGRVVSGVGDENEEERDENIGVGREVAKNGECSQGDSMMIEDEEPLYIDDLEDILDQGMLSLNVEVEDGSIEEESQSRASNSSSHNGYIRDTVCAKFSIKVGLSLCTWKS</sequence>
<proteinExistence type="predicted"/>
<gene>
    <name evidence="2" type="primary">Vigan.03G135900</name>
    <name evidence="2" type="ORF">VIGAN_03135900</name>
</gene>
<organism evidence="2 3">
    <name type="scientific">Vigna angularis var. angularis</name>
    <dbReference type="NCBI Taxonomy" id="157739"/>
    <lineage>
        <taxon>Eukaryota</taxon>
        <taxon>Viridiplantae</taxon>
        <taxon>Streptophyta</taxon>
        <taxon>Embryophyta</taxon>
        <taxon>Tracheophyta</taxon>
        <taxon>Spermatophyta</taxon>
        <taxon>Magnoliopsida</taxon>
        <taxon>eudicotyledons</taxon>
        <taxon>Gunneridae</taxon>
        <taxon>Pentapetalae</taxon>
        <taxon>rosids</taxon>
        <taxon>fabids</taxon>
        <taxon>Fabales</taxon>
        <taxon>Fabaceae</taxon>
        <taxon>Papilionoideae</taxon>
        <taxon>50 kb inversion clade</taxon>
        <taxon>NPAAA clade</taxon>
        <taxon>indigoferoid/millettioid clade</taxon>
        <taxon>Phaseoleae</taxon>
        <taxon>Vigna</taxon>
    </lineage>
</organism>
<reference evidence="2 3" key="1">
    <citation type="journal article" date="2015" name="Sci. Rep.">
        <title>The power of single molecule real-time sequencing technology in the de novo assembly of a eukaryotic genome.</title>
        <authorList>
            <person name="Sakai H."/>
            <person name="Naito K."/>
            <person name="Ogiso-Tanaka E."/>
            <person name="Takahashi Y."/>
            <person name="Iseki K."/>
            <person name="Muto C."/>
            <person name="Satou K."/>
            <person name="Teruya K."/>
            <person name="Shiroma A."/>
            <person name="Shimoji M."/>
            <person name="Hirano T."/>
            <person name="Itoh T."/>
            <person name="Kaga A."/>
            <person name="Tomooka N."/>
        </authorList>
    </citation>
    <scope>NUCLEOTIDE SEQUENCE [LARGE SCALE GENOMIC DNA]</scope>
    <source>
        <strain evidence="3">cv. Shumari</strain>
    </source>
</reference>
<evidence type="ECO:0000313" key="3">
    <source>
        <dbReference type="Proteomes" id="UP000291084"/>
    </source>
</evidence>
<dbReference type="Proteomes" id="UP000291084">
    <property type="component" value="Chromosome 3"/>
</dbReference>
<evidence type="ECO:0000313" key="2">
    <source>
        <dbReference type="EMBL" id="BAT81600.1"/>
    </source>
</evidence>